<accession>A0ABT5JHI6</accession>
<keyword evidence="4 8" id="KW-0479">Metal-binding</keyword>
<dbReference type="EC" id="3.1.-.-" evidence="8"/>
<feature type="binding site" evidence="8">
    <location>
        <position position="6"/>
    </location>
    <ligand>
        <name>Mg(2+)</name>
        <dbReference type="ChEBI" id="CHEBI:18420"/>
    </ligand>
</feature>
<dbReference type="PANTHER" id="PTHR33653">
    <property type="entry name" value="RIBONUCLEASE VAPC2"/>
    <property type="match status" value="1"/>
</dbReference>
<proteinExistence type="inferred from homology"/>
<evidence type="ECO:0000259" key="9">
    <source>
        <dbReference type="Pfam" id="PF01850"/>
    </source>
</evidence>
<evidence type="ECO:0000256" key="3">
    <source>
        <dbReference type="ARBA" id="ARBA00022722"/>
    </source>
</evidence>
<evidence type="ECO:0000256" key="8">
    <source>
        <dbReference type="HAMAP-Rule" id="MF_00265"/>
    </source>
</evidence>
<evidence type="ECO:0000256" key="7">
    <source>
        <dbReference type="ARBA" id="ARBA00038093"/>
    </source>
</evidence>
<protein>
    <recommendedName>
        <fullName evidence="8">Ribonuclease VapC</fullName>
        <shortName evidence="8">RNase VapC</shortName>
        <ecNumber evidence="8">3.1.-.-</ecNumber>
    </recommendedName>
    <alternativeName>
        <fullName evidence="8">Toxin VapC</fullName>
    </alternativeName>
</protein>
<feature type="binding site" evidence="8">
    <location>
        <position position="102"/>
    </location>
    <ligand>
        <name>Mg(2+)</name>
        <dbReference type="ChEBI" id="CHEBI:18420"/>
    </ligand>
</feature>
<organism evidence="10 11">
    <name type="scientific">Rhodoplanes tepidamans</name>
    <name type="common">Rhodoplanes cryptolactis</name>
    <dbReference type="NCBI Taxonomy" id="200616"/>
    <lineage>
        <taxon>Bacteria</taxon>
        <taxon>Pseudomonadati</taxon>
        <taxon>Pseudomonadota</taxon>
        <taxon>Alphaproteobacteria</taxon>
        <taxon>Hyphomicrobiales</taxon>
        <taxon>Nitrobacteraceae</taxon>
        <taxon>Rhodoplanes</taxon>
    </lineage>
</organism>
<evidence type="ECO:0000313" key="11">
    <source>
        <dbReference type="Proteomes" id="UP001165652"/>
    </source>
</evidence>
<evidence type="ECO:0000256" key="5">
    <source>
        <dbReference type="ARBA" id="ARBA00022801"/>
    </source>
</evidence>
<keyword evidence="8" id="KW-0800">Toxin</keyword>
<evidence type="ECO:0000256" key="6">
    <source>
        <dbReference type="ARBA" id="ARBA00022842"/>
    </source>
</evidence>
<comment type="similarity">
    <text evidence="7 8">Belongs to the PINc/VapC protein family.</text>
</comment>
<comment type="caution">
    <text evidence="10">The sequence shown here is derived from an EMBL/GenBank/DDBJ whole genome shotgun (WGS) entry which is preliminary data.</text>
</comment>
<dbReference type="Gene3D" id="3.40.50.1010">
    <property type="entry name" value="5'-nuclease"/>
    <property type="match status" value="1"/>
</dbReference>
<dbReference type="InterPro" id="IPR029060">
    <property type="entry name" value="PIN-like_dom_sf"/>
</dbReference>
<dbReference type="CDD" id="cd18746">
    <property type="entry name" value="PIN_VapC4-5_FitB-like"/>
    <property type="match status" value="1"/>
</dbReference>
<dbReference type="Proteomes" id="UP001165652">
    <property type="component" value="Unassembled WGS sequence"/>
</dbReference>
<feature type="domain" description="PIN" evidence="9">
    <location>
        <begin position="4"/>
        <end position="120"/>
    </location>
</feature>
<gene>
    <name evidence="8" type="primary">vapC</name>
    <name evidence="10" type="ORF">PQJ73_25195</name>
</gene>
<evidence type="ECO:0000256" key="1">
    <source>
        <dbReference type="ARBA" id="ARBA00001946"/>
    </source>
</evidence>
<dbReference type="Pfam" id="PF01850">
    <property type="entry name" value="PIN"/>
    <property type="match status" value="1"/>
</dbReference>
<keyword evidence="2 8" id="KW-1277">Toxin-antitoxin system</keyword>
<dbReference type="HAMAP" id="MF_00265">
    <property type="entry name" value="VapC_Nob1"/>
    <property type="match status" value="1"/>
</dbReference>
<dbReference type="InterPro" id="IPR050556">
    <property type="entry name" value="Type_II_TA_system_RNase"/>
</dbReference>
<keyword evidence="5 8" id="KW-0378">Hydrolase</keyword>
<sequence length="153" mass="16115">MRLLIDTNVISELRKGERCAAAVARWYAGVDGTTLHLSVLVLGEIRRGIEKARRADPARAAVFERWLATLEDTFGSRILPIDRAVADAWGRLAAIRSVPVADGLMAATALVHDMTLVTRNVADVAGLGARVIDPFGAEPGPPAPASGSGPHGS</sequence>
<keyword evidence="11" id="KW-1185">Reference proteome</keyword>
<reference evidence="10" key="2">
    <citation type="submission" date="2023-02" db="EMBL/GenBank/DDBJ databases">
        <authorList>
            <person name="Rayyan A."/>
            <person name="Meyer T."/>
            <person name="Kyndt J.A."/>
        </authorList>
    </citation>
    <scope>NUCLEOTIDE SEQUENCE</scope>
    <source>
        <strain evidence="10">DSM 9987</strain>
    </source>
</reference>
<evidence type="ECO:0000256" key="2">
    <source>
        <dbReference type="ARBA" id="ARBA00022649"/>
    </source>
</evidence>
<comment type="cofactor">
    <cofactor evidence="1 8">
        <name>Mg(2+)</name>
        <dbReference type="ChEBI" id="CHEBI:18420"/>
    </cofactor>
</comment>
<keyword evidence="6 8" id="KW-0460">Magnesium</keyword>
<dbReference type="EMBL" id="JAQQLI010000057">
    <property type="protein sequence ID" value="MDC7788992.1"/>
    <property type="molecule type" value="Genomic_DNA"/>
</dbReference>
<dbReference type="InterPro" id="IPR022907">
    <property type="entry name" value="VapC_family"/>
</dbReference>
<keyword evidence="3 8" id="KW-0540">Nuclease</keyword>
<evidence type="ECO:0000313" key="10">
    <source>
        <dbReference type="EMBL" id="MDC7788992.1"/>
    </source>
</evidence>
<evidence type="ECO:0000256" key="4">
    <source>
        <dbReference type="ARBA" id="ARBA00022723"/>
    </source>
</evidence>
<name>A0ABT5JHI6_RHOTP</name>
<dbReference type="InterPro" id="IPR002716">
    <property type="entry name" value="PIN_dom"/>
</dbReference>
<dbReference type="RefSeq" id="WP_272779823.1">
    <property type="nucleotide sequence ID" value="NZ_JAQQLI010000057.1"/>
</dbReference>
<dbReference type="SUPFAM" id="SSF88723">
    <property type="entry name" value="PIN domain-like"/>
    <property type="match status" value="1"/>
</dbReference>
<comment type="function">
    <text evidence="8">Toxic component of a toxin-antitoxin (TA) system. An RNase.</text>
</comment>
<dbReference type="PANTHER" id="PTHR33653:SF1">
    <property type="entry name" value="RIBONUCLEASE VAPC2"/>
    <property type="match status" value="1"/>
</dbReference>
<reference evidence="10" key="1">
    <citation type="journal article" date="2023" name="Microbiol Resour">
        <title>Genome Sequences of Rhodoplanes serenus and Two Thermotolerant Strains, Rhodoplanes tepidamans and 'Rhodoplanes cryptolactis,' Further Refine the Genus.</title>
        <authorList>
            <person name="Rayyan A.A."/>
            <person name="Kyndt J.A."/>
        </authorList>
    </citation>
    <scope>NUCLEOTIDE SEQUENCE</scope>
    <source>
        <strain evidence="10">DSM 9987</strain>
    </source>
</reference>